<comment type="caution">
    <text evidence="5">The sequence shown here is derived from an EMBL/GenBank/DDBJ whole genome shotgun (WGS) entry which is preliminary data.</text>
</comment>
<dbReference type="InterPro" id="IPR050765">
    <property type="entry name" value="Riboflavin_Biosynth_HTPR"/>
</dbReference>
<gene>
    <name evidence="5" type="ORF">GCM10007108_09520</name>
</gene>
<evidence type="ECO:0000256" key="3">
    <source>
        <dbReference type="ARBA" id="ARBA00023002"/>
    </source>
</evidence>
<dbReference type="GO" id="GO:0008703">
    <property type="term" value="F:5-amino-6-(5-phosphoribosylamino)uracil reductase activity"/>
    <property type="evidence" value="ECO:0007669"/>
    <property type="project" value="InterPro"/>
</dbReference>
<dbReference type="InterPro" id="IPR002734">
    <property type="entry name" value="RibDG_C"/>
</dbReference>
<evidence type="ECO:0000256" key="1">
    <source>
        <dbReference type="ARBA" id="ARBA00005104"/>
    </source>
</evidence>
<evidence type="ECO:0000313" key="6">
    <source>
        <dbReference type="Proteomes" id="UP000632195"/>
    </source>
</evidence>
<dbReference type="AlphaFoldDB" id="A0AA37BRV1"/>
<dbReference type="PANTHER" id="PTHR38011:SF7">
    <property type="entry name" value="2,5-DIAMINO-6-RIBOSYLAMINO-4(3H)-PYRIMIDINONE 5'-PHOSPHATE REDUCTASE"/>
    <property type="match status" value="1"/>
</dbReference>
<dbReference type="RefSeq" id="WP_188680756.1">
    <property type="nucleotide sequence ID" value="NZ_BMNY01000001.1"/>
</dbReference>
<dbReference type="Proteomes" id="UP000632195">
    <property type="component" value="Unassembled WGS sequence"/>
</dbReference>
<dbReference type="EMBL" id="BMNY01000001">
    <property type="protein sequence ID" value="GGM73674.1"/>
    <property type="molecule type" value="Genomic_DNA"/>
</dbReference>
<dbReference type="GO" id="GO:0009231">
    <property type="term" value="P:riboflavin biosynthetic process"/>
    <property type="evidence" value="ECO:0007669"/>
    <property type="project" value="InterPro"/>
</dbReference>
<name>A0AA37BRV1_9ARCH</name>
<feature type="domain" description="Bacterial bifunctional deaminase-reductase C-terminal" evidence="4">
    <location>
        <begin position="5"/>
        <end position="175"/>
    </location>
</feature>
<protein>
    <submittedName>
        <fullName evidence="5">Diaminohydroxyphosphoribosylaminopyrimidine reductase</fullName>
    </submittedName>
</protein>
<sequence>MPSRPAVHVNMAMSLNGYISGPGGRRANISSDEDWKRVMQLRGSVDAIIVGVNTVISDDPELVPRGQGVPRLPVRAVIDPHLRTPAGSRITRGSARTIIFSERPGEVEGATVVHMPQGVSVRSVLSFMHSQGFRSVLLEGGRKTVSSFLREGVVDTFTLFLSYLVLPDGGTRLFSTDTEISGLVTSSRLMEGGVLLQIDPGAAARAIL</sequence>
<keyword evidence="6" id="KW-1185">Reference proteome</keyword>
<keyword evidence="3" id="KW-0560">Oxidoreductase</keyword>
<dbReference type="PANTHER" id="PTHR38011">
    <property type="entry name" value="DIHYDROFOLATE REDUCTASE FAMILY PROTEIN (AFU_ORTHOLOGUE AFUA_8G06820)"/>
    <property type="match status" value="1"/>
</dbReference>
<dbReference type="Gene3D" id="3.40.430.10">
    <property type="entry name" value="Dihydrofolate Reductase, subunit A"/>
    <property type="match status" value="1"/>
</dbReference>
<dbReference type="Pfam" id="PF01872">
    <property type="entry name" value="RibD_C"/>
    <property type="match status" value="1"/>
</dbReference>
<organism evidence="5 6">
    <name type="scientific">Thermogymnomonas acidicola</name>
    <dbReference type="NCBI Taxonomy" id="399579"/>
    <lineage>
        <taxon>Archaea</taxon>
        <taxon>Methanobacteriati</taxon>
        <taxon>Thermoplasmatota</taxon>
        <taxon>Thermoplasmata</taxon>
        <taxon>Thermoplasmatales</taxon>
        <taxon>Thermogymnomonas</taxon>
    </lineage>
</organism>
<comment type="pathway">
    <text evidence="1">Cofactor biosynthesis; riboflavin biosynthesis.</text>
</comment>
<dbReference type="SUPFAM" id="SSF53597">
    <property type="entry name" value="Dihydrofolate reductase-like"/>
    <property type="match status" value="1"/>
</dbReference>
<reference evidence="5" key="1">
    <citation type="journal article" date="2014" name="Int. J. Syst. Evol. Microbiol.">
        <title>Complete genome sequence of Corynebacterium casei LMG S-19264T (=DSM 44701T), isolated from a smear-ripened cheese.</title>
        <authorList>
            <consortium name="US DOE Joint Genome Institute (JGI-PGF)"/>
            <person name="Walter F."/>
            <person name="Albersmeier A."/>
            <person name="Kalinowski J."/>
            <person name="Ruckert C."/>
        </authorList>
    </citation>
    <scope>NUCLEOTIDE SEQUENCE</scope>
    <source>
        <strain evidence="5">JCM 13583</strain>
    </source>
</reference>
<accession>A0AA37BRV1</accession>
<evidence type="ECO:0000259" key="4">
    <source>
        <dbReference type="Pfam" id="PF01872"/>
    </source>
</evidence>
<keyword evidence="2" id="KW-0521">NADP</keyword>
<evidence type="ECO:0000313" key="5">
    <source>
        <dbReference type="EMBL" id="GGM73674.1"/>
    </source>
</evidence>
<evidence type="ECO:0000256" key="2">
    <source>
        <dbReference type="ARBA" id="ARBA00022857"/>
    </source>
</evidence>
<dbReference type="InterPro" id="IPR024072">
    <property type="entry name" value="DHFR-like_dom_sf"/>
</dbReference>
<proteinExistence type="predicted"/>
<reference evidence="5" key="2">
    <citation type="submission" date="2022-09" db="EMBL/GenBank/DDBJ databases">
        <authorList>
            <person name="Sun Q."/>
            <person name="Ohkuma M."/>
        </authorList>
    </citation>
    <scope>NUCLEOTIDE SEQUENCE</scope>
    <source>
        <strain evidence="5">JCM 13583</strain>
    </source>
</reference>